<dbReference type="EMBL" id="JAPFRD010000009">
    <property type="protein sequence ID" value="MCW8108224.1"/>
    <property type="molecule type" value="Genomic_DNA"/>
</dbReference>
<keyword evidence="1" id="KW-0732">Signal</keyword>
<feature type="chain" id="PRO_5047136809" evidence="1">
    <location>
        <begin position="23"/>
        <end position="93"/>
    </location>
</feature>
<reference evidence="2" key="1">
    <citation type="submission" date="2022-11" db="EMBL/GenBank/DDBJ databases">
        <title>Alteromonas sp. nov., isolated from sea water of the Qingdao.</title>
        <authorList>
            <person name="Wang Q."/>
        </authorList>
    </citation>
    <scope>NUCLEOTIDE SEQUENCE</scope>
    <source>
        <strain evidence="2">ASW11-7</strain>
    </source>
</reference>
<evidence type="ECO:0000313" key="2">
    <source>
        <dbReference type="EMBL" id="MCW8108224.1"/>
    </source>
</evidence>
<name>A0ABT3P634_9ALTE</name>
<feature type="signal peptide" evidence="1">
    <location>
        <begin position="1"/>
        <end position="22"/>
    </location>
</feature>
<protein>
    <submittedName>
        <fullName evidence="2">Uncharacterized protein</fullName>
    </submittedName>
</protein>
<proteinExistence type="predicted"/>
<dbReference type="RefSeq" id="WP_265616916.1">
    <property type="nucleotide sequence ID" value="NZ_JAPFRD010000009.1"/>
</dbReference>
<comment type="caution">
    <text evidence="2">The sequence shown here is derived from an EMBL/GenBank/DDBJ whole genome shotgun (WGS) entry which is preliminary data.</text>
</comment>
<evidence type="ECO:0000313" key="3">
    <source>
        <dbReference type="Proteomes" id="UP001142810"/>
    </source>
</evidence>
<keyword evidence="3" id="KW-1185">Reference proteome</keyword>
<accession>A0ABT3P634</accession>
<gene>
    <name evidence="2" type="ORF">OPS25_06930</name>
</gene>
<evidence type="ECO:0000256" key="1">
    <source>
        <dbReference type="SAM" id="SignalP"/>
    </source>
</evidence>
<organism evidence="2 3">
    <name type="scientific">Alteromonas aquimaris</name>
    <dbReference type="NCBI Taxonomy" id="2998417"/>
    <lineage>
        <taxon>Bacteria</taxon>
        <taxon>Pseudomonadati</taxon>
        <taxon>Pseudomonadota</taxon>
        <taxon>Gammaproteobacteria</taxon>
        <taxon>Alteromonadales</taxon>
        <taxon>Alteromonadaceae</taxon>
        <taxon>Alteromonas/Salinimonas group</taxon>
        <taxon>Alteromonas</taxon>
    </lineage>
</organism>
<dbReference type="Proteomes" id="UP001142810">
    <property type="component" value="Unassembled WGS sequence"/>
</dbReference>
<sequence>MTPFSKSVLMASLLGASISSFALEMTDTKQSLTPSDFSVKKIRQSSLTQLTTFIESNNTVLKSTVRDSDSILQSIQQNSLGLKKLPENLIAVR</sequence>